<evidence type="ECO:0000313" key="1">
    <source>
        <dbReference type="EMBL" id="KIZ05357.1"/>
    </source>
</evidence>
<gene>
    <name evidence="1" type="ORF">MNEG_2605</name>
</gene>
<dbReference type="EMBL" id="KK100518">
    <property type="protein sequence ID" value="KIZ05357.1"/>
    <property type="molecule type" value="Genomic_DNA"/>
</dbReference>
<protein>
    <submittedName>
        <fullName evidence="1">Uncharacterized protein</fullName>
    </submittedName>
</protein>
<keyword evidence="2" id="KW-1185">Reference proteome</keyword>
<dbReference type="KEGG" id="mng:MNEG_2605"/>
<dbReference type="RefSeq" id="XP_013904376.1">
    <property type="nucleotide sequence ID" value="XM_014048922.1"/>
</dbReference>
<evidence type="ECO:0000313" key="2">
    <source>
        <dbReference type="Proteomes" id="UP000054498"/>
    </source>
</evidence>
<dbReference type="AlphaFoldDB" id="A0A0D2MYC3"/>
<proteinExistence type="predicted"/>
<organism evidence="1 2">
    <name type="scientific">Monoraphidium neglectum</name>
    <dbReference type="NCBI Taxonomy" id="145388"/>
    <lineage>
        <taxon>Eukaryota</taxon>
        <taxon>Viridiplantae</taxon>
        <taxon>Chlorophyta</taxon>
        <taxon>core chlorophytes</taxon>
        <taxon>Chlorophyceae</taxon>
        <taxon>CS clade</taxon>
        <taxon>Sphaeropleales</taxon>
        <taxon>Selenastraceae</taxon>
        <taxon>Monoraphidium</taxon>
    </lineage>
</organism>
<dbReference type="Proteomes" id="UP000054498">
    <property type="component" value="Unassembled WGS sequence"/>
</dbReference>
<sequence length="1154" mass="116006">MVIDSIIVCTADAGVAITNTASLTPTGGTVVNSAATLQLVVFGCNVPPDVTFQELTTWGAQTFSWQLQNQAKGQLFSVPPSQGSQAIGYTLTATASESGAASTAVSGALFITNSQSGMMNIARLQVTLSSGQSITPSCSLTTPFVSSNGNNFVFGGINSGGSTTVLPYLGNGFGTGIAGALNNFNTLGTITQFFLPEFSSARCPFNITLTNPGSQTVQVTAQVNWGFGGMYTLANPVQQQVSLRPPDKFFPVGNCVTLSNQVIAGQLAVTNGFPNQQQVCVQGSQAPYQQPPAVDYTLTASVGPEVSQGCTAGTPKRFTIANTATATPVGAAAAPATGTADVVNLDIQCPAAAAAPAAPVASPPTNNQVLQSVGSQLAVTVGGFQTYALSSYVWTVQQSADTNDTVSLSIGAPKRTLNFTVRVTKQPPQDTAHFVAGQITARNPGPATSEVTAVFVTAGDASVPATCDSSRPGGLVLNANEALTCTFNVSWSRGNDAGFLGARVEAKDGKFFASPAQFDFSAVRRADPVGATATVSVDLTGVAPDNSTAAAWLARGAGALPSTDDSKNASLAATTSESKDYVFGVDVGPFAAPAPCGAYSLSSVATVTPAGAPATSVARAAANVSVAVAGCGAQQVQQLQSVAAPGSLAPTVSGVKTALVARDAWSAAADAPPAPVKVASGASGDVSFTVNFVKAPANEFEVSGSVDVVNSSPNEAAEVAGVAVTLNPDGGAAPKTVEATCGDKTFPFSLATGATVTCTFVAKVDTDASGRVVATVTDASGKKSDAAPAAFGFGGAAERRASNTNDCATAKTGKLVGVGTWQPNKVLGYQETDRKICATTPVQVKATLGPFGPRQCGTFQVLHVATATPLARGAAPATLVTPVTVEVTGCPKDGVPAVPLVTVAPPKVELEERYTWRVTLSDSAPNPLVIKQTQPVKVVFVARTARDAAEKTATLDGTVTLEGAGSDPLPLQSASVSIYDGQSAYTSAPLDCGPASAPGGAVTVPAKGAGPLACKFSAKGLTPGDGVVFAALIPAGATGPLPTNPLAYSVAGAAKNGVGRCADLGNSLQLLQGGRAAPWQPVFAGQPFGGSACRQGTDRFVAWFGGDASGRPALPACGDYAFDGTVTVLPQGGSDAVTGQTKFAVKVTDCAPGR</sequence>
<dbReference type="GeneID" id="25735483"/>
<name>A0A0D2MYC3_9CHLO</name>
<accession>A0A0D2MYC3</accession>
<reference evidence="1 2" key="1">
    <citation type="journal article" date="2013" name="BMC Genomics">
        <title>Reconstruction of the lipid metabolism for the microalga Monoraphidium neglectum from its genome sequence reveals characteristics suitable for biofuel production.</title>
        <authorList>
            <person name="Bogen C."/>
            <person name="Al-Dilaimi A."/>
            <person name="Albersmeier A."/>
            <person name="Wichmann J."/>
            <person name="Grundmann M."/>
            <person name="Rupp O."/>
            <person name="Lauersen K.J."/>
            <person name="Blifernez-Klassen O."/>
            <person name="Kalinowski J."/>
            <person name="Goesmann A."/>
            <person name="Mussgnug J.H."/>
            <person name="Kruse O."/>
        </authorList>
    </citation>
    <scope>NUCLEOTIDE SEQUENCE [LARGE SCALE GENOMIC DNA]</scope>
    <source>
        <strain evidence="1 2">SAG 48.87</strain>
    </source>
</reference>